<evidence type="ECO:0000313" key="3">
    <source>
        <dbReference type="Proteomes" id="UP001226084"/>
    </source>
</evidence>
<dbReference type="AlphaFoldDB" id="A0AAP5AI67"/>
<dbReference type="EMBL" id="JAUTAS010000001">
    <property type="protein sequence ID" value="MDQ1108427.1"/>
    <property type="molecule type" value="Genomic_DNA"/>
</dbReference>
<keyword evidence="1" id="KW-0812">Transmembrane</keyword>
<feature type="transmembrane region" description="Helical" evidence="1">
    <location>
        <begin position="30"/>
        <end position="52"/>
    </location>
</feature>
<keyword evidence="1" id="KW-0472">Membrane</keyword>
<dbReference type="Proteomes" id="UP001226084">
    <property type="component" value="Unassembled WGS sequence"/>
</dbReference>
<reference evidence="2" key="1">
    <citation type="submission" date="2023-07" db="EMBL/GenBank/DDBJ databases">
        <title>Functional and genomic diversity of the sorghum phyllosphere microbiome.</title>
        <authorList>
            <person name="Shade A."/>
        </authorList>
    </citation>
    <scope>NUCLEOTIDE SEQUENCE</scope>
    <source>
        <strain evidence="2">SORGH_AS_0457</strain>
    </source>
</reference>
<keyword evidence="1" id="KW-1133">Transmembrane helix</keyword>
<feature type="transmembrane region" description="Helical" evidence="1">
    <location>
        <begin position="353"/>
        <end position="376"/>
    </location>
</feature>
<comment type="caution">
    <text evidence="2">The sequence shown here is derived from an EMBL/GenBank/DDBJ whole genome shotgun (WGS) entry which is preliminary data.</text>
</comment>
<name>A0AAP5AI67_9GAMM</name>
<feature type="transmembrane region" description="Helical" evidence="1">
    <location>
        <begin position="229"/>
        <end position="250"/>
    </location>
</feature>
<feature type="transmembrane region" description="Helical" evidence="1">
    <location>
        <begin position="262"/>
        <end position="285"/>
    </location>
</feature>
<protein>
    <submittedName>
        <fullName evidence="2">Uncharacterized protein</fullName>
    </submittedName>
</protein>
<proteinExistence type="predicted"/>
<feature type="transmembrane region" description="Helical" evidence="1">
    <location>
        <begin position="171"/>
        <end position="193"/>
    </location>
</feature>
<evidence type="ECO:0000313" key="2">
    <source>
        <dbReference type="EMBL" id="MDQ1108427.1"/>
    </source>
</evidence>
<feature type="transmembrane region" description="Helical" evidence="1">
    <location>
        <begin position="132"/>
        <end position="151"/>
    </location>
</feature>
<feature type="transmembrane region" description="Helical" evidence="1">
    <location>
        <begin position="72"/>
        <end position="93"/>
    </location>
</feature>
<gene>
    <name evidence="2" type="ORF">QE424_001586</name>
</gene>
<accession>A0AAP5AI67</accession>
<dbReference type="RefSeq" id="WP_249832611.1">
    <property type="nucleotide sequence ID" value="NZ_CP088000.1"/>
</dbReference>
<evidence type="ECO:0000256" key="1">
    <source>
        <dbReference type="SAM" id="Phobius"/>
    </source>
</evidence>
<organism evidence="2 3">
    <name type="scientific">Stenotrophomonas rhizophila</name>
    <dbReference type="NCBI Taxonomy" id="216778"/>
    <lineage>
        <taxon>Bacteria</taxon>
        <taxon>Pseudomonadati</taxon>
        <taxon>Pseudomonadota</taxon>
        <taxon>Gammaproteobacteria</taxon>
        <taxon>Lysobacterales</taxon>
        <taxon>Lysobacteraceae</taxon>
        <taxon>Stenotrophomonas</taxon>
    </lineage>
</organism>
<sequence>MSQDSYSLMRGGLVHRLLHASGALHGSRRLSWWLAALLVAVTLLPLVGLASAQGMLLPRPHAMALLGDYATLARLLLALPLLVLAAPRADALLHSALRQLSQASLVHPRRQPRLQALLATIRRLRDSRWPELACIVLAFLPLFVQGGVVSLLSGVPDWRTEGGATTPAGHWYAWVGMPLFRLVMLLWLWRFLLWAMLLARLPSVGLTLHAEHPDRTGGLAFLGVAHERFSMLGAAGALVLSGACLNHMTYLDASLYSLRHLLAGYVIGVTLLLLAPLLLLSPILIRARRHALYRFSALGSRAAAAFDQRWRAASEDTAGSESLLDHNDASAFADFSAVYQGTASMSVVPFTRWTLLGMALPALAPLLPLALVAMSVDDLVAKLAGMLI</sequence>